<dbReference type="Pfam" id="PF02641">
    <property type="entry name" value="DUF190"/>
    <property type="match status" value="2"/>
</dbReference>
<dbReference type="SUPFAM" id="SSF54913">
    <property type="entry name" value="GlnB-like"/>
    <property type="match status" value="2"/>
</dbReference>
<name>A0ABT9XJJ1_9BACL</name>
<accession>A0ABT9XJJ1</accession>
<comment type="similarity">
    <text evidence="1">Belongs to the UPF0166 family.</text>
</comment>
<keyword evidence="3" id="KW-1185">Reference proteome</keyword>
<dbReference type="EMBL" id="JAUSTP010000018">
    <property type="protein sequence ID" value="MDQ0190455.1"/>
    <property type="molecule type" value="Genomic_DNA"/>
</dbReference>
<dbReference type="PANTHER" id="PTHR35983">
    <property type="entry name" value="UPF0166 PROTEIN TM_0021"/>
    <property type="match status" value="1"/>
</dbReference>
<dbReference type="RefSeq" id="WP_274457495.1">
    <property type="nucleotide sequence ID" value="NZ_CP067097.1"/>
</dbReference>
<evidence type="ECO:0000313" key="3">
    <source>
        <dbReference type="Proteomes" id="UP001232973"/>
    </source>
</evidence>
<protein>
    <submittedName>
        <fullName evidence="2">PII-like signaling protein</fullName>
    </submittedName>
</protein>
<gene>
    <name evidence="2" type="ORF">J2S03_002319</name>
</gene>
<evidence type="ECO:0000256" key="1">
    <source>
        <dbReference type="ARBA" id="ARBA00010554"/>
    </source>
</evidence>
<proteinExistence type="inferred from homology"/>
<evidence type="ECO:0000313" key="2">
    <source>
        <dbReference type="EMBL" id="MDQ0190455.1"/>
    </source>
</evidence>
<sequence length="225" mass="25242">MGKGTLLQIHLHEGDRKGLLGRLVYEDIVHDLWKSGAPGITVFRGEEGLDAHRHIQNIHSEYMSDNLPVDLDVYGTQREIEDIIVHLDKQLQTTNGEAFCFAEVVDVKDGDWRDEAVREDDAALRIYMKENDEYNGQPLYHALVVSLRDIGISWVTVTRALEGFGAEHVVHKAKLFRLSEHAPVSVEAVLSSSKIQEVIDKLQPLIQSASGPAILLQGRMVSRDK</sequence>
<dbReference type="InterPro" id="IPR015867">
    <property type="entry name" value="N-reg_PII/ATP_PRibTrfase_C"/>
</dbReference>
<dbReference type="PANTHER" id="PTHR35983:SF1">
    <property type="entry name" value="UPF0166 PROTEIN TM_0021"/>
    <property type="match status" value="1"/>
</dbReference>
<comment type="caution">
    <text evidence="2">The sequence shown here is derived from an EMBL/GenBank/DDBJ whole genome shotgun (WGS) entry which is preliminary data.</text>
</comment>
<dbReference type="Proteomes" id="UP001232973">
    <property type="component" value="Unassembled WGS sequence"/>
</dbReference>
<dbReference type="InterPro" id="IPR011322">
    <property type="entry name" value="N-reg_PII-like_a/b"/>
</dbReference>
<reference evidence="2 3" key="1">
    <citation type="submission" date="2023-07" db="EMBL/GenBank/DDBJ databases">
        <title>Genomic Encyclopedia of Type Strains, Phase IV (KMG-IV): sequencing the most valuable type-strain genomes for metagenomic binning, comparative biology and taxonomic classification.</title>
        <authorList>
            <person name="Goeker M."/>
        </authorList>
    </citation>
    <scope>NUCLEOTIDE SEQUENCE [LARGE SCALE GENOMIC DNA]</scope>
    <source>
        <strain evidence="2 3">DSM 4006</strain>
    </source>
</reference>
<dbReference type="Gene3D" id="3.30.70.120">
    <property type="match status" value="2"/>
</dbReference>
<dbReference type="InterPro" id="IPR003793">
    <property type="entry name" value="UPF0166"/>
</dbReference>
<organism evidence="2 3">
    <name type="scientific">Alicyclobacillus cycloheptanicus</name>
    <dbReference type="NCBI Taxonomy" id="1457"/>
    <lineage>
        <taxon>Bacteria</taxon>
        <taxon>Bacillati</taxon>
        <taxon>Bacillota</taxon>
        <taxon>Bacilli</taxon>
        <taxon>Bacillales</taxon>
        <taxon>Alicyclobacillaceae</taxon>
        <taxon>Alicyclobacillus</taxon>
    </lineage>
</organism>